<dbReference type="AlphaFoldDB" id="A0AAD7GC77"/>
<evidence type="ECO:0000256" key="1">
    <source>
        <dbReference type="SAM" id="MobiDB-lite"/>
    </source>
</evidence>
<evidence type="ECO:0000313" key="2">
    <source>
        <dbReference type="EMBL" id="KAJ7677350.1"/>
    </source>
</evidence>
<dbReference type="Proteomes" id="UP001221757">
    <property type="component" value="Unassembled WGS sequence"/>
</dbReference>
<accession>A0AAD7GC77</accession>
<evidence type="ECO:0000313" key="3">
    <source>
        <dbReference type="Proteomes" id="UP001221757"/>
    </source>
</evidence>
<comment type="caution">
    <text evidence="2">The sequence shown here is derived from an EMBL/GenBank/DDBJ whole genome shotgun (WGS) entry which is preliminary data.</text>
</comment>
<reference evidence="2" key="1">
    <citation type="submission" date="2023-03" db="EMBL/GenBank/DDBJ databases">
        <title>Massive genome expansion in bonnet fungi (Mycena s.s.) driven by repeated elements and novel gene families across ecological guilds.</title>
        <authorList>
            <consortium name="Lawrence Berkeley National Laboratory"/>
            <person name="Harder C.B."/>
            <person name="Miyauchi S."/>
            <person name="Viragh M."/>
            <person name="Kuo A."/>
            <person name="Thoen E."/>
            <person name="Andreopoulos B."/>
            <person name="Lu D."/>
            <person name="Skrede I."/>
            <person name="Drula E."/>
            <person name="Henrissat B."/>
            <person name="Morin E."/>
            <person name="Kohler A."/>
            <person name="Barry K."/>
            <person name="LaButti K."/>
            <person name="Morin E."/>
            <person name="Salamov A."/>
            <person name="Lipzen A."/>
            <person name="Mereny Z."/>
            <person name="Hegedus B."/>
            <person name="Baldrian P."/>
            <person name="Stursova M."/>
            <person name="Weitz H."/>
            <person name="Taylor A."/>
            <person name="Grigoriev I.V."/>
            <person name="Nagy L.G."/>
            <person name="Martin F."/>
            <person name="Kauserud H."/>
        </authorList>
    </citation>
    <scope>NUCLEOTIDE SEQUENCE</scope>
    <source>
        <strain evidence="2">CBHHK067</strain>
    </source>
</reference>
<keyword evidence="3" id="KW-1185">Reference proteome</keyword>
<proteinExistence type="predicted"/>
<feature type="compositionally biased region" description="Gly residues" evidence="1">
    <location>
        <begin position="120"/>
        <end position="142"/>
    </location>
</feature>
<organism evidence="2 3">
    <name type="scientific">Mycena rosella</name>
    <name type="common">Pink bonnet</name>
    <name type="synonym">Agaricus rosellus</name>
    <dbReference type="NCBI Taxonomy" id="1033263"/>
    <lineage>
        <taxon>Eukaryota</taxon>
        <taxon>Fungi</taxon>
        <taxon>Dikarya</taxon>
        <taxon>Basidiomycota</taxon>
        <taxon>Agaricomycotina</taxon>
        <taxon>Agaricomycetes</taxon>
        <taxon>Agaricomycetidae</taxon>
        <taxon>Agaricales</taxon>
        <taxon>Marasmiineae</taxon>
        <taxon>Mycenaceae</taxon>
        <taxon>Mycena</taxon>
    </lineage>
</organism>
<feature type="region of interest" description="Disordered" evidence="1">
    <location>
        <begin position="120"/>
        <end position="159"/>
    </location>
</feature>
<gene>
    <name evidence="2" type="ORF">B0H17DRAFT_117005</name>
</gene>
<dbReference type="EMBL" id="JARKIE010000139">
    <property type="protein sequence ID" value="KAJ7677350.1"/>
    <property type="molecule type" value="Genomic_DNA"/>
</dbReference>
<sequence>MPTTGRGLALWRHARKIRIPRLDRSWFGSWRETRMPPAPASKLKYFCLFSPSFCRRTWWRRCGGICSFLPLHNAFPILFFSSSVLRDLEITGLPRITLDDATEHVVYIYCSEQSGSVIDRGGGAGDGGLGGAEGSGGGGGDPSGRNGNDKGGGGGGGRGHDFTTRVRFAQCSVLPVRTQYTSPDGSIRKKIIAHSARRFEEAWTVPFRPFDISNPTMAGELQLLYHATRRSQLDCFLPAGIQLQFHTRQHELAVRGAFYACNNLATAVAHALTYKHSPASRVDPVVVFVFAVDPEVIQGSKPSFDGASLKLRVLDVPASQTDVGYREQYRQFCTVSLRHNTV</sequence>
<protein>
    <submittedName>
        <fullName evidence="2">Uncharacterized protein</fullName>
    </submittedName>
</protein>
<name>A0AAD7GC77_MYCRO</name>